<keyword evidence="4" id="KW-1185">Reference proteome</keyword>
<dbReference type="Pfam" id="PF12728">
    <property type="entry name" value="HTH_17"/>
    <property type="match status" value="1"/>
</dbReference>
<organism evidence="3 4">
    <name type="scientific">Luedemannella flava</name>
    <dbReference type="NCBI Taxonomy" id="349316"/>
    <lineage>
        <taxon>Bacteria</taxon>
        <taxon>Bacillati</taxon>
        <taxon>Actinomycetota</taxon>
        <taxon>Actinomycetes</taxon>
        <taxon>Micromonosporales</taxon>
        <taxon>Micromonosporaceae</taxon>
        <taxon>Luedemannella</taxon>
    </lineage>
</organism>
<feature type="region of interest" description="Disordered" evidence="1">
    <location>
        <begin position="1"/>
        <end position="20"/>
    </location>
</feature>
<gene>
    <name evidence="3" type="ORF">GCM10009682_35510</name>
</gene>
<dbReference type="InterPro" id="IPR041657">
    <property type="entry name" value="HTH_17"/>
</dbReference>
<comment type="caution">
    <text evidence="3">The sequence shown here is derived from an EMBL/GenBank/DDBJ whole genome shotgun (WGS) entry which is preliminary data.</text>
</comment>
<dbReference type="EMBL" id="BAAALT010000105">
    <property type="protein sequence ID" value="GAA1810821.1"/>
    <property type="molecule type" value="Genomic_DNA"/>
</dbReference>
<dbReference type="RefSeq" id="WP_344132932.1">
    <property type="nucleotide sequence ID" value="NZ_BAAALT010000105.1"/>
</dbReference>
<sequence>MHRDVPSHGKDPAEQGPSDQLLYTAEQAADLLQVNPSWLRRKAIARAIPCTFIGKHLRFSANDLTMIITMGAHTPRGQH</sequence>
<evidence type="ECO:0000313" key="4">
    <source>
        <dbReference type="Proteomes" id="UP001500218"/>
    </source>
</evidence>
<accession>A0ABN2M633</accession>
<dbReference type="Proteomes" id="UP001500218">
    <property type="component" value="Unassembled WGS sequence"/>
</dbReference>
<evidence type="ECO:0000259" key="2">
    <source>
        <dbReference type="Pfam" id="PF12728"/>
    </source>
</evidence>
<feature type="compositionally biased region" description="Basic and acidic residues" evidence="1">
    <location>
        <begin position="1"/>
        <end position="13"/>
    </location>
</feature>
<proteinExistence type="predicted"/>
<reference evidence="3 4" key="1">
    <citation type="journal article" date="2019" name="Int. J. Syst. Evol. Microbiol.">
        <title>The Global Catalogue of Microorganisms (GCM) 10K type strain sequencing project: providing services to taxonomists for standard genome sequencing and annotation.</title>
        <authorList>
            <consortium name="The Broad Institute Genomics Platform"/>
            <consortium name="The Broad Institute Genome Sequencing Center for Infectious Disease"/>
            <person name="Wu L."/>
            <person name="Ma J."/>
        </authorList>
    </citation>
    <scope>NUCLEOTIDE SEQUENCE [LARGE SCALE GENOMIC DNA]</scope>
    <source>
        <strain evidence="3 4">JCM 13250</strain>
    </source>
</reference>
<evidence type="ECO:0000313" key="3">
    <source>
        <dbReference type="EMBL" id="GAA1810821.1"/>
    </source>
</evidence>
<feature type="domain" description="Helix-turn-helix" evidence="2">
    <location>
        <begin position="22"/>
        <end position="64"/>
    </location>
</feature>
<protein>
    <recommendedName>
        <fullName evidence="2">Helix-turn-helix domain-containing protein</fullName>
    </recommendedName>
</protein>
<evidence type="ECO:0000256" key="1">
    <source>
        <dbReference type="SAM" id="MobiDB-lite"/>
    </source>
</evidence>
<name>A0ABN2M633_9ACTN</name>